<organism evidence="1">
    <name type="scientific">Dictyoglomus turgidum</name>
    <dbReference type="NCBI Taxonomy" id="513050"/>
    <lineage>
        <taxon>Bacteria</taxon>
        <taxon>Pseudomonadati</taxon>
        <taxon>Dictyoglomota</taxon>
        <taxon>Dictyoglomia</taxon>
        <taxon>Dictyoglomales</taxon>
        <taxon>Dictyoglomaceae</taxon>
        <taxon>Dictyoglomus</taxon>
    </lineage>
</organism>
<evidence type="ECO:0000313" key="1">
    <source>
        <dbReference type="EMBL" id="HGB31078.1"/>
    </source>
</evidence>
<sequence length="80" mass="9627">MENKTDFNSYDLTEKEVDYFFAACSRETPDSLPESRWREFIILSVVESICGKDFAQGIFQALEDHFEREKEIYFERRDQE</sequence>
<reference evidence="1" key="1">
    <citation type="journal article" date="2020" name="mSystems">
        <title>Genome- and Community-Level Interaction Insights into Carbon Utilization and Element Cycling Functions of Hydrothermarchaeota in Hydrothermal Sediment.</title>
        <authorList>
            <person name="Zhou Z."/>
            <person name="Liu Y."/>
            <person name="Xu W."/>
            <person name="Pan J."/>
            <person name="Luo Z.H."/>
            <person name="Li M."/>
        </authorList>
    </citation>
    <scope>NUCLEOTIDE SEQUENCE [LARGE SCALE GENOMIC DNA]</scope>
    <source>
        <strain evidence="1">SpSt-751</strain>
    </source>
</reference>
<name>A0A7C3SN88_9BACT</name>
<dbReference type="AlphaFoldDB" id="A0A7C3SN88"/>
<comment type="caution">
    <text evidence="1">The sequence shown here is derived from an EMBL/GenBank/DDBJ whole genome shotgun (WGS) entry which is preliminary data.</text>
</comment>
<accession>A0A7C3SN88</accession>
<gene>
    <name evidence="1" type="ORF">ENV35_04295</name>
</gene>
<proteinExistence type="predicted"/>
<dbReference type="EMBL" id="DTGA01000097">
    <property type="protein sequence ID" value="HGB31078.1"/>
    <property type="molecule type" value="Genomic_DNA"/>
</dbReference>
<protein>
    <submittedName>
        <fullName evidence="1">Uncharacterized protein</fullName>
    </submittedName>
</protein>